<feature type="transmembrane region" description="Helical" evidence="8">
    <location>
        <begin position="475"/>
        <end position="491"/>
    </location>
</feature>
<feature type="transmembrane region" description="Helical" evidence="8">
    <location>
        <begin position="98"/>
        <end position="117"/>
    </location>
</feature>
<dbReference type="PANTHER" id="PTHR30509">
    <property type="entry name" value="P-HYDROXYBENZOIC ACID EFFLUX PUMP SUBUNIT-RELATED"/>
    <property type="match status" value="1"/>
</dbReference>
<keyword evidence="11" id="KW-1185">Reference proteome</keyword>
<comment type="caution">
    <text evidence="10">The sequence shown here is derived from an EMBL/GenBank/DDBJ whole genome shotgun (WGS) entry which is preliminary data.</text>
</comment>
<dbReference type="AlphaFoldDB" id="A0A927N526"/>
<evidence type="ECO:0000313" key="11">
    <source>
        <dbReference type="Proteomes" id="UP000638648"/>
    </source>
</evidence>
<evidence type="ECO:0000259" key="9">
    <source>
        <dbReference type="Pfam" id="PF13515"/>
    </source>
</evidence>
<evidence type="ECO:0000256" key="1">
    <source>
        <dbReference type="ARBA" id="ARBA00004651"/>
    </source>
</evidence>
<evidence type="ECO:0000256" key="3">
    <source>
        <dbReference type="ARBA" id="ARBA00022692"/>
    </source>
</evidence>
<feature type="transmembrane region" description="Helical" evidence="8">
    <location>
        <begin position="409"/>
        <end position="432"/>
    </location>
</feature>
<dbReference type="PANTHER" id="PTHR30509:SF9">
    <property type="entry name" value="MULTIDRUG RESISTANCE PROTEIN MDTO"/>
    <property type="match status" value="1"/>
</dbReference>
<evidence type="ECO:0000256" key="6">
    <source>
        <dbReference type="ARBA" id="ARBA00043993"/>
    </source>
</evidence>
<feature type="region of interest" description="Disordered" evidence="7">
    <location>
        <begin position="764"/>
        <end position="784"/>
    </location>
</feature>
<evidence type="ECO:0000256" key="7">
    <source>
        <dbReference type="SAM" id="MobiDB-lite"/>
    </source>
</evidence>
<dbReference type="RefSeq" id="WP_192755807.1">
    <property type="nucleotide sequence ID" value="NZ_BAABJL010000084.1"/>
</dbReference>
<keyword evidence="4 8" id="KW-1133">Transmembrane helix</keyword>
<feature type="transmembrane region" description="Helical" evidence="8">
    <location>
        <begin position="452"/>
        <end position="470"/>
    </location>
</feature>
<feature type="transmembrane region" description="Helical" evidence="8">
    <location>
        <begin position="73"/>
        <end position="92"/>
    </location>
</feature>
<dbReference type="EMBL" id="JADBEM010000001">
    <property type="protein sequence ID" value="MBE1612830.1"/>
    <property type="molecule type" value="Genomic_DNA"/>
</dbReference>
<feature type="region of interest" description="Disordered" evidence="7">
    <location>
        <begin position="656"/>
        <end position="677"/>
    </location>
</feature>
<name>A0A927N526_9ACTN</name>
<accession>A0A927N526</accession>
<evidence type="ECO:0000256" key="4">
    <source>
        <dbReference type="ARBA" id="ARBA00022989"/>
    </source>
</evidence>
<feature type="transmembrane region" description="Helical" evidence="8">
    <location>
        <begin position="48"/>
        <end position="66"/>
    </location>
</feature>
<proteinExistence type="inferred from homology"/>
<feature type="domain" description="Integral membrane bound transporter" evidence="9">
    <location>
        <begin position="414"/>
        <end position="539"/>
    </location>
</feature>
<organism evidence="10 11">
    <name type="scientific">Actinopolymorpha pittospori</name>
    <dbReference type="NCBI Taxonomy" id="648752"/>
    <lineage>
        <taxon>Bacteria</taxon>
        <taxon>Bacillati</taxon>
        <taxon>Actinomycetota</taxon>
        <taxon>Actinomycetes</taxon>
        <taxon>Propionibacteriales</taxon>
        <taxon>Actinopolymorphaceae</taxon>
        <taxon>Actinopolymorpha</taxon>
    </lineage>
</organism>
<evidence type="ECO:0000256" key="2">
    <source>
        <dbReference type="ARBA" id="ARBA00022475"/>
    </source>
</evidence>
<reference evidence="10" key="1">
    <citation type="submission" date="2020-10" db="EMBL/GenBank/DDBJ databases">
        <title>Sequencing the genomes of 1000 actinobacteria strains.</title>
        <authorList>
            <person name="Klenk H.-P."/>
        </authorList>
    </citation>
    <scope>NUCLEOTIDE SEQUENCE</scope>
    <source>
        <strain evidence="10">DSM 45354</strain>
    </source>
</reference>
<keyword evidence="3 8" id="KW-0812">Transmembrane</keyword>
<evidence type="ECO:0000256" key="8">
    <source>
        <dbReference type="SAM" id="Phobius"/>
    </source>
</evidence>
<sequence length="784" mass="84242">MRWRKWWRQWWRDLSGPRRHALIRGARAAIVIPLTFGLAHLALGDPRASVFAAFGGFALLVLIDWAGWRRYRLFAYLAMAGLGAVLITVGTLASRNSVLALIVTLVIVFVALFAGVLNGYVQAASTGAVLLFVLPISIPGNLDAVPPRLIGWGLACVVAIPTALFLWPDRPRYELWNAAANACDAIAEVMEKTVRGQPGEAARVAHVTVAEMRELYVTTPYRPSRTPGGDRALVCVGNELDWLFSLTVRVVADAGRSPATTLTPREDDEVAHQCVAVLRACADRLRGGSAEPDLLALDAARIRLANAVVARVREIDDDAFLARAIGPPLRIRALSYATYAVATTTLRATGGTARVEEAASTVRERSVAEPLGRYARTPPLRRPGNGRWVRALSHLTPHSVWFRNSVRGAVGVALAVYIAQILGVSNAFWVVLATLSVLRSTATGTGVTVLRALVGTVIGVVVGAGIVILVGPHLVLLWVLLPFVVFLASFVPGLSFTGGQVSFSLMVLILFNIVRPTGWQVGLIRLEDIGIGCAISLLVGVMLWPRGADAVLWRQVAESYRSGIDYITAAVRDLVASKDRAAGWAADSRTAFESASRTAGGDNVRLDDAFGQYLARQTAQPERVSAAAALVAGANRLLLAGHTLAALAHVTQARARAERIDDREPPGSADDPDPLGRQSESLRGWYYDLAASVADPAMPVPAAQPRNPADHAFIVRCLRRVGAAERDAQISHTLHELWATQQLAYVWDLEPRLVGAAGRLSGRVDVQEPPVEPVSRGPEDPGGR</sequence>
<feature type="transmembrane region" description="Helical" evidence="8">
    <location>
        <begin position="21"/>
        <end position="42"/>
    </location>
</feature>
<feature type="transmembrane region" description="Helical" evidence="8">
    <location>
        <begin position="124"/>
        <end position="142"/>
    </location>
</feature>
<dbReference type="InterPro" id="IPR049453">
    <property type="entry name" value="Memb_transporter_dom"/>
</dbReference>
<evidence type="ECO:0000256" key="5">
    <source>
        <dbReference type="ARBA" id="ARBA00023136"/>
    </source>
</evidence>
<dbReference type="GO" id="GO:0005886">
    <property type="term" value="C:plasma membrane"/>
    <property type="evidence" value="ECO:0007669"/>
    <property type="project" value="UniProtKB-SubCell"/>
</dbReference>
<protein>
    <submittedName>
        <fullName evidence="10">Membrane protein YccC</fullName>
    </submittedName>
</protein>
<feature type="compositionally biased region" description="Basic and acidic residues" evidence="7">
    <location>
        <begin position="656"/>
        <end position="665"/>
    </location>
</feature>
<feature type="transmembrane region" description="Helical" evidence="8">
    <location>
        <begin position="148"/>
        <end position="167"/>
    </location>
</feature>
<comment type="similarity">
    <text evidence="6">Belongs to the YccS/YhfK family.</text>
</comment>
<comment type="subcellular location">
    <subcellularLocation>
        <location evidence="1">Cell membrane</location>
        <topology evidence="1">Multi-pass membrane protein</topology>
    </subcellularLocation>
</comment>
<gene>
    <name evidence="10" type="ORF">HEB94_009678</name>
</gene>
<dbReference type="Pfam" id="PF13515">
    <property type="entry name" value="FUSC_2"/>
    <property type="match status" value="1"/>
</dbReference>
<dbReference type="Proteomes" id="UP000638648">
    <property type="component" value="Unassembled WGS sequence"/>
</dbReference>
<keyword evidence="5 8" id="KW-0472">Membrane</keyword>
<evidence type="ECO:0000313" key="10">
    <source>
        <dbReference type="EMBL" id="MBE1612830.1"/>
    </source>
</evidence>
<keyword evidence="2" id="KW-1003">Cell membrane</keyword>